<accession>A0A2G5BDS3</accession>
<feature type="region of interest" description="Disordered" evidence="1">
    <location>
        <begin position="336"/>
        <end position="359"/>
    </location>
</feature>
<evidence type="ECO:0000313" key="3">
    <source>
        <dbReference type="Proteomes" id="UP000242474"/>
    </source>
</evidence>
<evidence type="ECO:0000256" key="1">
    <source>
        <dbReference type="SAM" id="MobiDB-lite"/>
    </source>
</evidence>
<keyword evidence="3" id="KW-1185">Reference proteome</keyword>
<protein>
    <recommendedName>
        <fullName evidence="4">F-box domain-containing protein</fullName>
    </recommendedName>
</protein>
<dbReference type="Proteomes" id="UP000242474">
    <property type="component" value="Unassembled WGS sequence"/>
</dbReference>
<dbReference type="EMBL" id="KZ303496">
    <property type="protein sequence ID" value="PIA17155.1"/>
    <property type="molecule type" value="Genomic_DNA"/>
</dbReference>
<dbReference type="AlphaFoldDB" id="A0A2G5BDS3"/>
<proteinExistence type="predicted"/>
<sequence>MQSIASKIPTRILRRIFEYVFWVGVSGTKETEQIILPIGQLDILPSLAVNHAWRRRAAGLFYRTAVVAIGTNDVVSTVVGPRRVRTNIQLILESGYAPKSTRLVLLTIGNMSPVDIADCMLASGFSSYIWPVIDTLHFYNPLHKKSPNDTDVMDAQDEAIYQINKYLAVCMPKLSHIYALSGSCDSFGLFILDDLIDARIQNLLSLAVVSQCPLKLGFHSDALNLTQLTMHTAFQSATPSASITSVKRTSEGDFLTDDSRSIENTSKVVSSTVITGMPRVFAETLVSLDIGPIFPEGIWSTFFGIEVNTGNPNSQTIPDFVCLRHLRLVFANPLSTHGENSRRKSRQANRQHASPGPDNVVVDGRYPLFPKLESLKIEGYPYNIVLFLENFPRSRLLNLELQQCPHDFFNFSLSAFTSLRSTSIQIPDTSHSRQKEYVETWISCLFNEPALKLRSLCLSMTSIEDQIDFPAQHYRIDGLVNLELYIGIRSVEIEKILFELKFLRSLNVIVTDVLSKTHEYLSRNIRRKKYPKHKRSHMELSSSLVELSIRLVDLSPTRIRRVLAKTAWIAVRIPSILRICIQQQYLHTLKGCIEKILNNKSAPVDKSHIATLQLHPLNE</sequence>
<organism evidence="2 3">
    <name type="scientific">Coemansia reversa (strain ATCC 12441 / NRRL 1564)</name>
    <dbReference type="NCBI Taxonomy" id="763665"/>
    <lineage>
        <taxon>Eukaryota</taxon>
        <taxon>Fungi</taxon>
        <taxon>Fungi incertae sedis</taxon>
        <taxon>Zoopagomycota</taxon>
        <taxon>Kickxellomycotina</taxon>
        <taxon>Kickxellomycetes</taxon>
        <taxon>Kickxellales</taxon>
        <taxon>Kickxellaceae</taxon>
        <taxon>Coemansia</taxon>
    </lineage>
</organism>
<reference evidence="2 3" key="1">
    <citation type="journal article" date="2015" name="Genome Biol. Evol.">
        <title>Phylogenomic analyses indicate that early fungi evolved digesting cell walls of algal ancestors of land plants.</title>
        <authorList>
            <person name="Chang Y."/>
            <person name="Wang S."/>
            <person name="Sekimoto S."/>
            <person name="Aerts A.L."/>
            <person name="Choi C."/>
            <person name="Clum A."/>
            <person name="LaButti K.M."/>
            <person name="Lindquist E.A."/>
            <person name="Yee Ngan C."/>
            <person name="Ohm R.A."/>
            <person name="Salamov A.A."/>
            <person name="Grigoriev I.V."/>
            <person name="Spatafora J.W."/>
            <person name="Berbee M.L."/>
        </authorList>
    </citation>
    <scope>NUCLEOTIDE SEQUENCE [LARGE SCALE GENOMIC DNA]</scope>
    <source>
        <strain evidence="2 3">NRRL 1564</strain>
    </source>
</reference>
<evidence type="ECO:0000313" key="2">
    <source>
        <dbReference type="EMBL" id="PIA17155.1"/>
    </source>
</evidence>
<name>A0A2G5BDS3_COERN</name>
<gene>
    <name evidence="2" type="ORF">COEREDRAFT_14993</name>
</gene>
<dbReference type="OrthoDB" id="5576691at2759"/>
<evidence type="ECO:0008006" key="4">
    <source>
        <dbReference type="Google" id="ProtNLM"/>
    </source>
</evidence>